<accession>A0A072NDY1</accession>
<evidence type="ECO:0000313" key="1">
    <source>
        <dbReference type="EMBL" id="KEF31295.1"/>
    </source>
</evidence>
<name>A0A072NDY1_9GAMM</name>
<dbReference type="PATRIC" id="fig|1137280.3.peg.1456"/>
<protein>
    <submittedName>
        <fullName evidence="1">Uncharacterized protein</fullName>
    </submittedName>
</protein>
<dbReference type="AlphaFoldDB" id="A0A072NDY1"/>
<evidence type="ECO:0000313" key="2">
    <source>
        <dbReference type="Proteomes" id="UP000035057"/>
    </source>
</evidence>
<reference evidence="1 2" key="1">
    <citation type="submission" date="2012-12" db="EMBL/GenBank/DDBJ databases">
        <title>Genome assembly of Marinobacter sp. AK21.</title>
        <authorList>
            <person name="Khatri I."/>
            <person name="Kumar R."/>
            <person name="Vaidya B."/>
            <person name="Subramanian S."/>
            <person name="Pinnaka A."/>
        </authorList>
    </citation>
    <scope>NUCLEOTIDE SEQUENCE [LARGE SCALE GENOMIC DNA]</scope>
    <source>
        <strain evidence="1 2">AK21</strain>
    </source>
</reference>
<gene>
    <name evidence="1" type="ORF">D777_01644</name>
</gene>
<comment type="caution">
    <text evidence="1">The sequence shown here is derived from an EMBL/GenBank/DDBJ whole genome shotgun (WGS) entry which is preliminary data.</text>
</comment>
<proteinExistence type="predicted"/>
<dbReference type="RefSeq" id="WP_036130087.1">
    <property type="nucleotide sequence ID" value="NZ_ANIE01000005.1"/>
</dbReference>
<dbReference type="EMBL" id="ANIE01000005">
    <property type="protein sequence ID" value="KEF31295.1"/>
    <property type="molecule type" value="Genomic_DNA"/>
</dbReference>
<dbReference type="Proteomes" id="UP000035057">
    <property type="component" value="Unassembled WGS sequence"/>
</dbReference>
<dbReference type="STRING" id="1137280.D777_01644"/>
<organism evidence="1 2">
    <name type="scientific">Marinobacter nitratireducens</name>
    <dbReference type="NCBI Taxonomy" id="1137280"/>
    <lineage>
        <taxon>Bacteria</taxon>
        <taxon>Pseudomonadati</taxon>
        <taxon>Pseudomonadota</taxon>
        <taxon>Gammaproteobacteria</taxon>
        <taxon>Pseudomonadales</taxon>
        <taxon>Marinobacteraceae</taxon>
        <taxon>Marinobacter</taxon>
    </lineage>
</organism>
<sequence length="103" mass="11238">MKFLIIGVFVIIAGALILRSMKNTDPVQQACAREIGALFRSAKDVKPQAIADVFIKHGIPRSQCPSVGKMVIGQLHKHGLEPDDSRIAMITVREAYSLVPEGK</sequence>
<dbReference type="OrthoDB" id="6370345at2"/>
<keyword evidence="2" id="KW-1185">Reference proteome</keyword>